<reference evidence="2 3" key="1">
    <citation type="submission" date="2022-09" db="EMBL/GenBank/DDBJ databases">
        <title>Xylan utilization by haloarchaea-nanohaloarchaea associations.</title>
        <authorList>
            <person name="Yakimov M."/>
        </authorList>
    </citation>
    <scope>NUCLEOTIDE SEQUENCE [LARGE SCALE GENOMIC DNA]</scope>
    <source>
        <strain evidence="2 3">SVXNc</strain>
    </source>
</reference>
<dbReference type="Proteomes" id="UP001218034">
    <property type="component" value="Chromosome"/>
</dbReference>
<dbReference type="GeneID" id="90589973"/>
<feature type="compositionally biased region" description="Polar residues" evidence="1">
    <location>
        <begin position="208"/>
        <end position="219"/>
    </location>
</feature>
<dbReference type="EMBL" id="CP104395">
    <property type="protein sequence ID" value="WEL19554.1"/>
    <property type="molecule type" value="Genomic_DNA"/>
</dbReference>
<name>A0ABY8CIU0_9ARCH</name>
<keyword evidence="3" id="KW-1185">Reference proteome</keyword>
<feature type="region of interest" description="Disordered" evidence="1">
    <location>
        <begin position="148"/>
        <end position="219"/>
    </location>
</feature>
<evidence type="ECO:0000313" key="3">
    <source>
        <dbReference type="Proteomes" id="UP001218034"/>
    </source>
</evidence>
<feature type="compositionally biased region" description="Polar residues" evidence="1">
    <location>
        <begin position="190"/>
        <end position="200"/>
    </location>
</feature>
<feature type="compositionally biased region" description="Basic and acidic residues" evidence="1">
    <location>
        <begin position="159"/>
        <end position="180"/>
    </location>
</feature>
<dbReference type="RefSeq" id="WP_347721394.1">
    <property type="nucleotide sequence ID" value="NZ_CP104395.1"/>
</dbReference>
<evidence type="ECO:0000256" key="1">
    <source>
        <dbReference type="SAM" id="MobiDB-lite"/>
    </source>
</evidence>
<evidence type="ECO:0000313" key="2">
    <source>
        <dbReference type="EMBL" id="WEL19554.1"/>
    </source>
</evidence>
<feature type="compositionally biased region" description="Polar residues" evidence="1">
    <location>
        <begin position="148"/>
        <end position="158"/>
    </location>
</feature>
<organism evidence="2 3">
    <name type="scientific">Candidatus Nanohalococcus occultus</name>
    <dbReference type="NCBI Taxonomy" id="2978047"/>
    <lineage>
        <taxon>Archaea</taxon>
        <taxon>Candidatus Nanohalarchaeota</taxon>
        <taxon>Candidatus Nanohalarchaeota incertae sedis</taxon>
        <taxon>Candidatus Nanohalococcus</taxon>
    </lineage>
</organism>
<sequence>MKKHTIVLTALMLLGVQTVTAQSNQLDRGPGMVGPGSPVYGLEVAMDNAAVSIGLAKAGEIAKERAAEAQKAADNNNTAAAKAGKQLENIAQRAGENESESIWTAMNSFQNTITEMEGRIDNAPNENAREGMETALENMRDALQNMEQARQRGNQADSQRPENISENRPNRPDRRPRNMTEEQEADDNQTESGNQTSGNRTENRDANRTTGRQNVTDGQ</sequence>
<proteinExistence type="predicted"/>
<accession>A0ABY8CIU0</accession>
<evidence type="ECO:0008006" key="4">
    <source>
        <dbReference type="Google" id="ProtNLM"/>
    </source>
</evidence>
<protein>
    <recommendedName>
        <fullName evidence="4">DUF5667 domain-containing protein</fullName>
    </recommendedName>
</protein>
<gene>
    <name evidence="2" type="ORF">SVXNc_0536</name>
</gene>